<organism evidence="1 2">
    <name type="scientific">Pistacia integerrima</name>
    <dbReference type="NCBI Taxonomy" id="434235"/>
    <lineage>
        <taxon>Eukaryota</taxon>
        <taxon>Viridiplantae</taxon>
        <taxon>Streptophyta</taxon>
        <taxon>Embryophyta</taxon>
        <taxon>Tracheophyta</taxon>
        <taxon>Spermatophyta</taxon>
        <taxon>Magnoliopsida</taxon>
        <taxon>eudicotyledons</taxon>
        <taxon>Gunneridae</taxon>
        <taxon>Pentapetalae</taxon>
        <taxon>rosids</taxon>
        <taxon>malvids</taxon>
        <taxon>Sapindales</taxon>
        <taxon>Anacardiaceae</taxon>
        <taxon>Pistacia</taxon>
    </lineage>
</organism>
<dbReference type="EMBL" id="CM047749">
    <property type="protein sequence ID" value="KAJ0010583.1"/>
    <property type="molecule type" value="Genomic_DNA"/>
</dbReference>
<accession>A0ACC0X591</accession>
<comment type="caution">
    <text evidence="1">The sequence shown here is derived from an EMBL/GenBank/DDBJ whole genome shotgun (WGS) entry which is preliminary data.</text>
</comment>
<reference evidence="2" key="1">
    <citation type="journal article" date="2023" name="G3 (Bethesda)">
        <title>Genome assembly and association tests identify interacting loci associated with vigor, precocity, and sex in interspecific pistachio rootstocks.</title>
        <authorList>
            <person name="Palmer W."/>
            <person name="Jacygrad E."/>
            <person name="Sagayaradj S."/>
            <person name="Cavanaugh K."/>
            <person name="Han R."/>
            <person name="Bertier L."/>
            <person name="Beede B."/>
            <person name="Kafkas S."/>
            <person name="Golino D."/>
            <person name="Preece J."/>
            <person name="Michelmore R."/>
        </authorList>
    </citation>
    <scope>NUCLEOTIDE SEQUENCE [LARGE SCALE GENOMIC DNA]</scope>
</reference>
<dbReference type="Proteomes" id="UP001163603">
    <property type="component" value="Chromosome 14"/>
</dbReference>
<gene>
    <name evidence="1" type="ORF">Pint_34737</name>
</gene>
<proteinExistence type="predicted"/>
<name>A0ACC0X591_9ROSI</name>
<keyword evidence="2" id="KW-1185">Reference proteome</keyword>
<sequence length="134" mass="15163">MELKEVLHMNGGEGETSYANNSLIQKEAMLIPFVYHPLLQADFRRYSILIVLLLSRHRPTLLLLSFTFLFRSDSVVLVCTFCLVDKKIEECLIAMNEAGIFPLVCDWTGTRTSFPRGAGTEIPHHHPDSGVGEW</sequence>
<evidence type="ECO:0000313" key="2">
    <source>
        <dbReference type="Proteomes" id="UP001163603"/>
    </source>
</evidence>
<protein>
    <submittedName>
        <fullName evidence="1">Uncharacterized protein</fullName>
    </submittedName>
</protein>
<evidence type="ECO:0000313" key="1">
    <source>
        <dbReference type="EMBL" id="KAJ0010583.1"/>
    </source>
</evidence>